<proteinExistence type="predicted"/>
<name>A0A0M4ST63_9BACT</name>
<dbReference type="Gene3D" id="3.30.70.1450">
    <property type="entry name" value="Regulator of K+ conductance, C-terminal domain"/>
    <property type="match status" value="1"/>
</dbReference>
<dbReference type="EMBL" id="CP012541">
    <property type="protein sequence ID" value="ALF47583.1"/>
    <property type="molecule type" value="Genomic_DNA"/>
</dbReference>
<dbReference type="InterPro" id="IPR006037">
    <property type="entry name" value="RCK_C"/>
</dbReference>
<dbReference type="Proteomes" id="UP000066049">
    <property type="component" value="Chromosome"/>
</dbReference>
<dbReference type="PATRIC" id="fig|199.248.peg.935"/>
<dbReference type="GO" id="GO:0006813">
    <property type="term" value="P:potassium ion transport"/>
    <property type="evidence" value="ECO:0007669"/>
    <property type="project" value="InterPro"/>
</dbReference>
<dbReference type="PROSITE" id="PS51202">
    <property type="entry name" value="RCK_C"/>
    <property type="match status" value="1"/>
</dbReference>
<dbReference type="RefSeq" id="WP_054196589.1">
    <property type="nucleotide sequence ID" value="NZ_CABPUF010000003.1"/>
</dbReference>
<accession>A0A0M4ST63</accession>
<dbReference type="GO" id="GO:0008324">
    <property type="term" value="F:monoatomic cation transmembrane transporter activity"/>
    <property type="evidence" value="ECO:0007669"/>
    <property type="project" value="InterPro"/>
</dbReference>
<dbReference type="KEGG" id="ccoc:CCON33237_0901"/>
<reference evidence="3" key="1">
    <citation type="submission" date="2015-08" db="EMBL/GenBank/DDBJ databases">
        <title>Comparative genomics of the Campylobacter concisus group.</title>
        <authorList>
            <person name="Miller W.G."/>
            <person name="Yee E."/>
            <person name="Chapman M.H."/>
            <person name="Huynh S."/>
            <person name="Bono J.L."/>
            <person name="On S.L.W."/>
            <person name="St Leger J."/>
            <person name="Foster G."/>
            <person name="Parker C.T."/>
        </authorList>
    </citation>
    <scope>NUCLEOTIDE SEQUENCE [LARGE SCALE GENOMIC DNA]</scope>
    <source>
        <strain evidence="3">ATCC 33237</strain>
    </source>
</reference>
<sequence>MKKILIIADGTFARNFLNRLLETKSNLHHYIVVSSEDYSQKSNYENFTFHQFDPTSLSKLKSVSDGYFSQFCIVCDDKNEAVAVYENLRQISTKTETVFMSSWELDEKCKEIFASDKHLSVVDIRDIAASRLMDYLPDLPVLADNIGLSEGEIMEVKVPIGSSYMYRHISSVAQKKWRIALIYRGSEIILPKPNVMIQPSDILLIVGDPNVLQNVYRSIKRESGQFPSPFGSNIYVLIDMISMDKERVSKLIKDSLYLHSKLNNKRLFFRVINPTLGENLDTLKAIKEKNIIVLMDYFNSDNKSIKYDVLKHDIGLILSDDKYFFKFKKLFYELKLPVLKTGKILLSNIKEGVILGDQSQEVENQSAVITDCCAQLDLEMKFYYFDNKHSDDEALREHFESISALFSKRIKIENHNLKNPLVKLKNTKDLLHFVMFTKSVANGGAFAFLSTNLNRLYKKLSQNAQLFVPVSE</sequence>
<gene>
    <name evidence="2" type="ORF">CCON33237_0901</name>
</gene>
<feature type="domain" description="RCK C-terminal" evidence="1">
    <location>
        <begin position="141"/>
        <end position="221"/>
    </location>
</feature>
<organism evidence="2 3">
    <name type="scientific">Campylobacter concisus</name>
    <dbReference type="NCBI Taxonomy" id="199"/>
    <lineage>
        <taxon>Bacteria</taxon>
        <taxon>Pseudomonadati</taxon>
        <taxon>Campylobacterota</taxon>
        <taxon>Epsilonproteobacteria</taxon>
        <taxon>Campylobacterales</taxon>
        <taxon>Campylobacteraceae</taxon>
        <taxon>Campylobacter</taxon>
    </lineage>
</organism>
<evidence type="ECO:0000313" key="2">
    <source>
        <dbReference type="EMBL" id="ALF47583.1"/>
    </source>
</evidence>
<dbReference type="SUPFAM" id="SSF116726">
    <property type="entry name" value="TrkA C-terminal domain-like"/>
    <property type="match status" value="1"/>
</dbReference>
<evidence type="ECO:0000259" key="1">
    <source>
        <dbReference type="PROSITE" id="PS51202"/>
    </source>
</evidence>
<dbReference type="AlphaFoldDB" id="A0A0M4ST63"/>
<evidence type="ECO:0000313" key="3">
    <source>
        <dbReference type="Proteomes" id="UP000066049"/>
    </source>
</evidence>
<dbReference type="Pfam" id="PF02080">
    <property type="entry name" value="TrkA_C"/>
    <property type="match status" value="1"/>
</dbReference>
<protein>
    <submittedName>
        <fullName evidence="2">Putative TrkA domain protein</fullName>
    </submittedName>
</protein>
<dbReference type="InterPro" id="IPR036721">
    <property type="entry name" value="RCK_C_sf"/>
</dbReference>
<dbReference type="GeneID" id="28662577"/>